<feature type="domain" description="ATP-grasp" evidence="2">
    <location>
        <begin position="110"/>
        <end position="307"/>
    </location>
</feature>
<organism evidence="3 4">
    <name type="scientific">Parerythrobacter lacustris</name>
    <dbReference type="NCBI Taxonomy" id="2969984"/>
    <lineage>
        <taxon>Bacteria</taxon>
        <taxon>Pseudomonadati</taxon>
        <taxon>Pseudomonadota</taxon>
        <taxon>Alphaproteobacteria</taxon>
        <taxon>Sphingomonadales</taxon>
        <taxon>Erythrobacteraceae</taxon>
        <taxon>Parerythrobacter</taxon>
    </lineage>
</organism>
<gene>
    <name evidence="3" type="ORF">NSO95_05435</name>
</gene>
<protein>
    <submittedName>
        <fullName evidence="3">Carboxylate--amine ligase</fullName>
    </submittedName>
</protein>
<dbReference type="InterPro" id="IPR011761">
    <property type="entry name" value="ATP-grasp"/>
</dbReference>
<dbReference type="PROSITE" id="PS50975">
    <property type="entry name" value="ATP_GRASP"/>
    <property type="match status" value="1"/>
</dbReference>
<dbReference type="Proteomes" id="UP001206067">
    <property type="component" value="Unassembled WGS sequence"/>
</dbReference>
<evidence type="ECO:0000313" key="4">
    <source>
        <dbReference type="Proteomes" id="UP001206067"/>
    </source>
</evidence>
<name>A0ABT1XNZ8_9SPHN</name>
<dbReference type="GO" id="GO:0016874">
    <property type="term" value="F:ligase activity"/>
    <property type="evidence" value="ECO:0007669"/>
    <property type="project" value="UniProtKB-KW"/>
</dbReference>
<keyword evidence="1" id="KW-0067">ATP-binding</keyword>
<dbReference type="SUPFAM" id="SSF56059">
    <property type="entry name" value="Glutathione synthetase ATP-binding domain-like"/>
    <property type="match status" value="1"/>
</dbReference>
<dbReference type="RefSeq" id="WP_257595147.1">
    <property type="nucleotide sequence ID" value="NZ_JANKHH010000003.1"/>
</dbReference>
<evidence type="ECO:0000256" key="1">
    <source>
        <dbReference type="PROSITE-ProRule" id="PRU00409"/>
    </source>
</evidence>
<keyword evidence="3" id="KW-0436">Ligase</keyword>
<evidence type="ECO:0000313" key="3">
    <source>
        <dbReference type="EMBL" id="MCR2833378.1"/>
    </source>
</evidence>
<comment type="caution">
    <text evidence="3">The sequence shown here is derived from an EMBL/GenBank/DDBJ whole genome shotgun (WGS) entry which is preliminary data.</text>
</comment>
<evidence type="ECO:0000259" key="2">
    <source>
        <dbReference type="PROSITE" id="PS50975"/>
    </source>
</evidence>
<reference evidence="3 4" key="1">
    <citation type="submission" date="2022-08" db="EMBL/GenBank/DDBJ databases">
        <title>Polyphasic taxonomy analysis of Qipengyuania sp.RS5-5.</title>
        <authorList>
            <person name="Xamxidin M."/>
            <person name="Wu M."/>
        </authorList>
    </citation>
    <scope>NUCLEOTIDE SEQUENCE [LARGE SCALE GENOMIC DNA]</scope>
    <source>
        <strain evidence="3 4">RS5-5</strain>
    </source>
</reference>
<dbReference type="Gene3D" id="3.30.470.20">
    <property type="entry name" value="ATP-grasp fold, B domain"/>
    <property type="match status" value="1"/>
</dbReference>
<sequence>MLLIGVDSPIGLTVLRELGARGLEVVCVGRGRYSLGRASKFCHRFLERPEGPIADWLEGLVKAYQAIAVMAVSEGDLLQLAALKHAIPGCTIAVPDSAKLALVLDKPATLAAARAAGIQVPETWQPVADEDLASSASRIAYPVAIKWADPTAIVKPLEAAGIAFEKVEYADDPASLLAILRRYDAYGAYPLVQTYCPGYGLGQMFNMAGGRATLRFQHRRLREWPVTGGVSSFCGSVALDKHSDQLAKSEELLRSIGWEGPAMVEYRYDPATGNYWLMEINGRFWGSIPLAHHAGAHFGWEAYRTLVARENAQSTAQLRPRKARFMVPDLKHLVSRLRESQTGVLAKLALVAGFFLAFVDPEISYYVWSSGDPGPFVSDMKSLLRKAARLDS</sequence>
<keyword evidence="1" id="KW-0547">Nucleotide-binding</keyword>
<dbReference type="EMBL" id="JANKHH010000003">
    <property type="protein sequence ID" value="MCR2833378.1"/>
    <property type="molecule type" value="Genomic_DNA"/>
</dbReference>
<accession>A0ABT1XNZ8</accession>
<proteinExistence type="predicted"/>
<keyword evidence="4" id="KW-1185">Reference proteome</keyword>